<dbReference type="Pfam" id="PF26343">
    <property type="entry name" value="VapC50_C"/>
    <property type="match status" value="1"/>
</dbReference>
<accession>A0A1W9KNR0</accession>
<feature type="domain" description="PIN" evidence="1">
    <location>
        <begin position="9"/>
        <end position="114"/>
    </location>
</feature>
<evidence type="ECO:0000313" key="4">
    <source>
        <dbReference type="Proteomes" id="UP000192505"/>
    </source>
</evidence>
<gene>
    <name evidence="3" type="ORF">BWK72_20460</name>
</gene>
<dbReference type="EMBL" id="MTEI01000035">
    <property type="protein sequence ID" value="OQW85788.1"/>
    <property type="molecule type" value="Genomic_DNA"/>
</dbReference>
<evidence type="ECO:0000313" key="3">
    <source>
        <dbReference type="EMBL" id="OQW85788.1"/>
    </source>
</evidence>
<feature type="domain" description="VapC50 C-terminal" evidence="2">
    <location>
        <begin position="132"/>
        <end position="185"/>
    </location>
</feature>
<dbReference type="Pfam" id="PF13470">
    <property type="entry name" value="PIN_3"/>
    <property type="match status" value="1"/>
</dbReference>
<organism evidence="3 4">
    <name type="scientific">Rhodoferax ferrireducens</name>
    <dbReference type="NCBI Taxonomy" id="192843"/>
    <lineage>
        <taxon>Bacteria</taxon>
        <taxon>Pseudomonadati</taxon>
        <taxon>Pseudomonadota</taxon>
        <taxon>Betaproteobacteria</taxon>
        <taxon>Burkholderiales</taxon>
        <taxon>Comamonadaceae</taxon>
        <taxon>Rhodoferax</taxon>
    </lineage>
</organism>
<name>A0A1W9KNR0_9BURK</name>
<dbReference type="Proteomes" id="UP000192505">
    <property type="component" value="Unassembled WGS sequence"/>
</dbReference>
<evidence type="ECO:0000259" key="2">
    <source>
        <dbReference type="Pfam" id="PF26343"/>
    </source>
</evidence>
<dbReference type="InterPro" id="IPR058652">
    <property type="entry name" value="VapC50_C"/>
</dbReference>
<comment type="caution">
    <text evidence="3">The sequence shown here is derived from an EMBL/GenBank/DDBJ whole genome shotgun (WGS) entry which is preliminary data.</text>
</comment>
<dbReference type="InterPro" id="IPR002716">
    <property type="entry name" value="PIN_dom"/>
</dbReference>
<sequence length="191" mass="21395">MAGSSRYTAILDANVLYPNLLRDILLSLAAAGLYHARWTARINAEWTLNLVANRPDIAPKIELLLEQVNLAVPDCLVEDYEFLIDSLVLPDADDRHVLAAAIVGHADSIVTSNLKDFPEKVMAQYDIEAQHPDDFIMNQLELKPFEALEVFKRVRAKRRNPACSASELIDMVEKNGLPQTAQHLRLRVGLI</sequence>
<evidence type="ECO:0000259" key="1">
    <source>
        <dbReference type="Pfam" id="PF13470"/>
    </source>
</evidence>
<dbReference type="AlphaFoldDB" id="A0A1W9KNR0"/>
<protein>
    <submittedName>
        <fullName evidence="3">PIN domain-containing protein</fullName>
    </submittedName>
</protein>
<reference evidence="3 4" key="1">
    <citation type="submission" date="2017-01" db="EMBL/GenBank/DDBJ databases">
        <title>Novel large sulfur bacteria in the metagenomes of groundwater-fed chemosynthetic microbial mats in the Lake Huron basin.</title>
        <authorList>
            <person name="Sharrar A.M."/>
            <person name="Flood B.E."/>
            <person name="Bailey J.V."/>
            <person name="Jones D.S."/>
            <person name="Biddanda B."/>
            <person name="Ruberg S.A."/>
            <person name="Marcus D.N."/>
            <person name="Dick G.J."/>
        </authorList>
    </citation>
    <scope>NUCLEOTIDE SEQUENCE [LARGE SCALE GENOMIC DNA]</scope>
    <source>
        <strain evidence="3">A7</strain>
    </source>
</reference>
<proteinExistence type="predicted"/>